<dbReference type="STRING" id="1255658.FM114_04260"/>
<dbReference type="EMBL" id="FUKQ01000014">
    <property type="protein sequence ID" value="SJN24429.1"/>
    <property type="molecule type" value="Genomic_DNA"/>
</dbReference>
<dbReference type="RefSeq" id="WP_094763947.1">
    <property type="nucleotide sequence ID" value="NZ_FUKQ01000014.1"/>
</dbReference>
<feature type="signal peptide" evidence="1">
    <location>
        <begin position="1"/>
        <end position="26"/>
    </location>
</feature>
<dbReference type="Proteomes" id="UP000188342">
    <property type="component" value="Unassembled WGS sequence"/>
</dbReference>
<evidence type="ECO:0000313" key="3">
    <source>
        <dbReference type="Proteomes" id="UP000188342"/>
    </source>
</evidence>
<name>A0A1R4IXK2_9ACTN</name>
<gene>
    <name evidence="2" type="ORF">FM114_04260</name>
</gene>
<protein>
    <submittedName>
        <fullName evidence="2">Uncharacterized protein</fullName>
    </submittedName>
</protein>
<evidence type="ECO:0000313" key="2">
    <source>
        <dbReference type="EMBL" id="SJN24429.1"/>
    </source>
</evidence>
<keyword evidence="3" id="KW-1185">Reference proteome</keyword>
<feature type="chain" id="PRO_5012096826" evidence="1">
    <location>
        <begin position="27"/>
        <end position="179"/>
    </location>
</feature>
<accession>A0A1R4IXK2</accession>
<proteinExistence type="predicted"/>
<keyword evidence="1" id="KW-0732">Signal</keyword>
<evidence type="ECO:0000256" key="1">
    <source>
        <dbReference type="SAM" id="SignalP"/>
    </source>
</evidence>
<dbReference type="AlphaFoldDB" id="A0A1R4IXK2"/>
<reference evidence="2 3" key="1">
    <citation type="submission" date="2017-02" db="EMBL/GenBank/DDBJ databases">
        <authorList>
            <person name="Peterson S.W."/>
        </authorList>
    </citation>
    <scope>NUCLEOTIDE SEQUENCE [LARGE SCALE GENOMIC DNA]</scope>
    <source>
        <strain evidence="2 3">LSP_Lj1</strain>
    </source>
</reference>
<organism evidence="2 3">
    <name type="scientific">Luteococcus japonicus LSP_Lj1</name>
    <dbReference type="NCBI Taxonomy" id="1255658"/>
    <lineage>
        <taxon>Bacteria</taxon>
        <taxon>Bacillati</taxon>
        <taxon>Actinomycetota</taxon>
        <taxon>Actinomycetes</taxon>
        <taxon>Propionibacteriales</taxon>
        <taxon>Propionibacteriaceae</taxon>
        <taxon>Luteococcus</taxon>
    </lineage>
</organism>
<sequence length="179" mass="18146">MRIHAIVASALTLPALALASAIPAQATWTPVTPKTGNRVSAQAVSFKNYAGGAPMRQVRSSSVKCTGTVISRQVVKHAGKPAGELTIHVNAKNKTTAIACFKHAGITKGKRLPTSVALISAKSATATKPAVHVVASGNFVSYAGPAAISGVKGACVQAAGAIKIGKKTVAIESPVLCDR</sequence>